<accession>A0ABT2KLE3</accession>
<feature type="transmembrane region" description="Helical" evidence="1">
    <location>
        <begin position="22"/>
        <end position="42"/>
    </location>
</feature>
<name>A0ABT2KLE3_9RHOB</name>
<sequence length="63" mass="7080">MFAHGFRSAADLHVDRRFDRSVIVVISMLESIVAFSQALYTVRKPIQHTNRPVDNSVGPITVI</sequence>
<dbReference type="Proteomes" id="UP000217448">
    <property type="component" value="Unassembled WGS sequence"/>
</dbReference>
<proteinExistence type="predicted"/>
<comment type="caution">
    <text evidence="2">The sequence shown here is derived from an EMBL/GenBank/DDBJ whole genome shotgun (WGS) entry which is preliminary data.</text>
</comment>
<keyword evidence="1" id="KW-0472">Membrane</keyword>
<evidence type="ECO:0000256" key="1">
    <source>
        <dbReference type="SAM" id="Phobius"/>
    </source>
</evidence>
<evidence type="ECO:0000313" key="3">
    <source>
        <dbReference type="Proteomes" id="UP000217448"/>
    </source>
</evidence>
<keyword evidence="3" id="KW-1185">Reference proteome</keyword>
<keyword evidence="1" id="KW-0812">Transmembrane</keyword>
<dbReference type="RefSeq" id="WP_260349514.1">
    <property type="nucleotide sequence ID" value="NZ_NTHN02000027.1"/>
</dbReference>
<gene>
    <name evidence="2" type="ORF">CLG85_015055</name>
</gene>
<organism evidence="2 3">
    <name type="scientific">Alloyangia mangrovi</name>
    <dbReference type="NCBI Taxonomy" id="1779329"/>
    <lineage>
        <taxon>Bacteria</taxon>
        <taxon>Pseudomonadati</taxon>
        <taxon>Pseudomonadota</taxon>
        <taxon>Alphaproteobacteria</taxon>
        <taxon>Rhodobacterales</taxon>
        <taxon>Roseobacteraceae</taxon>
        <taxon>Alloyangia</taxon>
    </lineage>
</organism>
<evidence type="ECO:0000313" key="2">
    <source>
        <dbReference type="EMBL" id="MCT4371565.1"/>
    </source>
</evidence>
<dbReference type="EMBL" id="NTHN02000027">
    <property type="protein sequence ID" value="MCT4371565.1"/>
    <property type="molecule type" value="Genomic_DNA"/>
</dbReference>
<reference evidence="3" key="1">
    <citation type="submission" date="2023-07" db="EMBL/GenBank/DDBJ databases">
        <title>Yangia mangrovi SAOS 153D genome.</title>
        <authorList>
            <person name="Verma A."/>
            <person name="Pal Y."/>
            <person name="Sundharam S."/>
            <person name="Bisht B."/>
            <person name="Srinivasan K."/>
        </authorList>
    </citation>
    <scope>NUCLEOTIDE SEQUENCE [LARGE SCALE GENOMIC DNA]</scope>
    <source>
        <strain evidence="3">SAOS 153D</strain>
    </source>
</reference>
<keyword evidence="1" id="KW-1133">Transmembrane helix</keyword>
<protein>
    <submittedName>
        <fullName evidence="2">Uncharacterized protein</fullName>
    </submittedName>
</protein>